<reference evidence="2" key="2">
    <citation type="submission" date="2025-09" db="UniProtKB">
        <authorList>
            <consortium name="Ensembl"/>
        </authorList>
    </citation>
    <scope>IDENTIFICATION</scope>
</reference>
<protein>
    <recommendedName>
        <fullName evidence="1">Kazal-like domain-containing protein</fullName>
    </recommendedName>
</protein>
<dbReference type="PROSITE" id="PS51465">
    <property type="entry name" value="KAZAL_2"/>
    <property type="match status" value="1"/>
</dbReference>
<proteinExistence type="predicted"/>
<dbReference type="Gene3D" id="3.30.60.30">
    <property type="match status" value="1"/>
</dbReference>
<dbReference type="Ensembl" id="ENSPTXT00000013876.1">
    <property type="protein sequence ID" value="ENSPTXP00000013457.1"/>
    <property type="gene ID" value="ENSPTXG00000009385.1"/>
</dbReference>
<dbReference type="InterPro" id="IPR036058">
    <property type="entry name" value="Kazal_dom_sf"/>
</dbReference>
<dbReference type="InterPro" id="IPR002350">
    <property type="entry name" value="Kazal_dom"/>
</dbReference>
<organism evidence="2 3">
    <name type="scientific">Pseudonaja textilis</name>
    <name type="common">Eastern brown snake</name>
    <dbReference type="NCBI Taxonomy" id="8673"/>
    <lineage>
        <taxon>Eukaryota</taxon>
        <taxon>Metazoa</taxon>
        <taxon>Chordata</taxon>
        <taxon>Craniata</taxon>
        <taxon>Vertebrata</taxon>
        <taxon>Euteleostomi</taxon>
        <taxon>Lepidosauria</taxon>
        <taxon>Squamata</taxon>
        <taxon>Bifurcata</taxon>
        <taxon>Unidentata</taxon>
        <taxon>Episquamata</taxon>
        <taxon>Toxicofera</taxon>
        <taxon>Serpentes</taxon>
        <taxon>Colubroidea</taxon>
        <taxon>Elapidae</taxon>
        <taxon>Hydrophiinae</taxon>
        <taxon>Pseudonaja</taxon>
    </lineage>
</organism>
<dbReference type="Proteomes" id="UP000472273">
    <property type="component" value="Unplaced"/>
</dbReference>
<evidence type="ECO:0000259" key="1">
    <source>
        <dbReference type="PROSITE" id="PS51465"/>
    </source>
</evidence>
<accession>A0A670YP01</accession>
<evidence type="ECO:0000313" key="3">
    <source>
        <dbReference type="Proteomes" id="UP000472273"/>
    </source>
</evidence>
<reference evidence="2" key="1">
    <citation type="submission" date="2025-08" db="UniProtKB">
        <authorList>
            <consortium name="Ensembl"/>
        </authorList>
    </citation>
    <scope>IDENTIFICATION</scope>
</reference>
<dbReference type="Pfam" id="PF00050">
    <property type="entry name" value="Kazal_1"/>
    <property type="match status" value="1"/>
</dbReference>
<dbReference type="CDD" id="cd00104">
    <property type="entry name" value="KAZAL_FS"/>
    <property type="match status" value="1"/>
</dbReference>
<keyword evidence="3" id="KW-1185">Reference proteome</keyword>
<name>A0A670YP01_PSETE</name>
<sequence length="66" mass="7302">FPVLSFPQCSNVQGNTDILIPLCGTDNVTYPNICQFCNASSSPNYSKIPLPVLQNWSAPAEYHLWS</sequence>
<evidence type="ECO:0000313" key="2">
    <source>
        <dbReference type="Ensembl" id="ENSPTXP00000013457.1"/>
    </source>
</evidence>
<feature type="domain" description="Kazal-like" evidence="1">
    <location>
        <begin position="1"/>
        <end position="40"/>
    </location>
</feature>
<dbReference type="SUPFAM" id="SSF100895">
    <property type="entry name" value="Kazal-type serine protease inhibitors"/>
    <property type="match status" value="1"/>
</dbReference>
<dbReference type="AlphaFoldDB" id="A0A670YP01"/>